<name>A0ABQ9G7I1_9NEOP</name>
<keyword evidence="3" id="KW-1185">Reference proteome</keyword>
<dbReference type="Proteomes" id="UP001159363">
    <property type="component" value="Chromosome 13"/>
</dbReference>
<sequence>MHADAIAFLLRWCAVVNLCLASGKSWVRFPLRPSRLLFPMVSRSHSRRILERFLTIQAMAESSPSPWPTVWNLLRNEMLRPTLTVVHDPDNPLLERTLKFRFLHLNTAQIQFVTSTILVTAAKTSYCVVHSRKHGTTVAERLACSPTTKTIRVQFPAGPPALSMWESCRTMPLASGFSRGSPVSPASSFPRRPMLTSITLIGSQDQDPGWELSSFHSFRLLNTKASEGGRYFMREGGYGMRRSIIAVVDNTRYVLRGHGPMYCCAVWLDNSPSNHKANWVRFPVGPPSDIRVWESCRTMPLVGRFSRGSPVSPAPSYRRCPMLTSIHPHPLSRPRCYESSKSLQSLTHLGLYGAAKRGERRDIDRLRALASRNRCRPAQPGKGLETPRTYALLARAGQPRAGPGATAEAPGPGAVNSWFGTRHLTGRWLGSSCAPGPRPIAARGYRKAYLHGAALPDDHVPTRLANTGPGLDSRSGHPDFILLSHGFPKSLKRSWPIPSLIPPTCAACTVPNDLAVDETKEQSQHLFACIDLPGNDGKVKLGWPVRESSPGPPDSVDYHCATLLTCVPVAWFPVSLAAVKPTGIPRERNPAGKAQENNDAGNALEIIFASCEVRKHAVRCPSGVVSSSQLTRVCTRWRNILGIELKHDFRKIGVRSSYYSCKSIPHISEQPSVTLLDSRTPRCYKEHHDVTVEPATTMQLAVCRTCSYSEETVATPRPVVWSPTCHYSGIITPRLNCYSRQRVSSVSNKNTKKLRKVILVPVPLSLRDLQVRQANGSLTHDSNTRTPVVYAVHSKTYQTLPTASGFSRRTVVFPPLHPITCSLLGVYFIARCGAVVRGCIAVPAQARPLVPFNDDVSTS</sequence>
<dbReference type="EMBL" id="JARBHB010000014">
    <property type="protein sequence ID" value="KAJ8868395.1"/>
    <property type="molecule type" value="Genomic_DNA"/>
</dbReference>
<accession>A0ABQ9G7I1</accession>
<gene>
    <name evidence="2" type="ORF">PR048_029911</name>
</gene>
<reference evidence="2 3" key="1">
    <citation type="submission" date="2023-02" db="EMBL/GenBank/DDBJ databases">
        <title>LHISI_Scaffold_Assembly.</title>
        <authorList>
            <person name="Stuart O.P."/>
            <person name="Cleave R."/>
            <person name="Magrath M.J.L."/>
            <person name="Mikheyev A.S."/>
        </authorList>
    </citation>
    <scope>NUCLEOTIDE SEQUENCE [LARGE SCALE GENOMIC DNA]</scope>
    <source>
        <strain evidence="2">Daus_M_001</strain>
        <tissue evidence="2">Leg muscle</tissue>
    </source>
</reference>
<organism evidence="2 3">
    <name type="scientific">Dryococelus australis</name>
    <dbReference type="NCBI Taxonomy" id="614101"/>
    <lineage>
        <taxon>Eukaryota</taxon>
        <taxon>Metazoa</taxon>
        <taxon>Ecdysozoa</taxon>
        <taxon>Arthropoda</taxon>
        <taxon>Hexapoda</taxon>
        <taxon>Insecta</taxon>
        <taxon>Pterygota</taxon>
        <taxon>Neoptera</taxon>
        <taxon>Polyneoptera</taxon>
        <taxon>Phasmatodea</taxon>
        <taxon>Verophasmatodea</taxon>
        <taxon>Anareolatae</taxon>
        <taxon>Phasmatidae</taxon>
        <taxon>Eurycanthinae</taxon>
        <taxon>Dryococelus</taxon>
    </lineage>
</organism>
<proteinExistence type="predicted"/>
<feature type="signal peptide" evidence="1">
    <location>
        <begin position="1"/>
        <end position="21"/>
    </location>
</feature>
<evidence type="ECO:0000313" key="2">
    <source>
        <dbReference type="EMBL" id="KAJ8868395.1"/>
    </source>
</evidence>
<evidence type="ECO:0000256" key="1">
    <source>
        <dbReference type="SAM" id="SignalP"/>
    </source>
</evidence>
<feature type="chain" id="PRO_5045908359" evidence="1">
    <location>
        <begin position="22"/>
        <end position="859"/>
    </location>
</feature>
<evidence type="ECO:0000313" key="3">
    <source>
        <dbReference type="Proteomes" id="UP001159363"/>
    </source>
</evidence>
<protein>
    <submittedName>
        <fullName evidence="2">Uncharacterized protein</fullName>
    </submittedName>
</protein>
<comment type="caution">
    <text evidence="2">The sequence shown here is derived from an EMBL/GenBank/DDBJ whole genome shotgun (WGS) entry which is preliminary data.</text>
</comment>
<keyword evidence="1" id="KW-0732">Signal</keyword>